<sequence length="323" mass="37848">MNHITNNSTVKFLSRIATSDFYFENETDVTQIGLYYDGNTNLYFLFISPSSLNLFMIRFNINEAKWYLNKLEKFTQKSDRYQAVAAFSNQDKIIWYILTDELKIKLEIFHKDFKVEINRYTGNHLYRRSTLFLIDGLPCSIGGGDDKQKSFTYQDSYYADNFIQYARENPFVCKLLDHLYLLGGNLDNANLVEHIKLPNYHSVDKNTSSSYNRDWEKVQYYSERSTFDSSFDLKLNVLTDTACVVKTKINLFRPDSFVNNYFYSYDVLTNTWANRRIVSNIANLPLKEEKVSFKAINIGDHIYIASFDKLNDEGLKISLFNLL</sequence>
<dbReference type="Proteomes" id="UP000282483">
    <property type="component" value="Chromosome"/>
</dbReference>
<dbReference type="EMBL" id="AP018005">
    <property type="protein sequence ID" value="BBB15387.1"/>
    <property type="molecule type" value="Genomic_DNA"/>
</dbReference>
<proteinExistence type="predicted"/>
<reference evidence="1 2" key="1">
    <citation type="submission" date="2017-03" db="EMBL/GenBank/DDBJ databases">
        <title>The genome sequence of Candidatus Rickettsiella viridis.</title>
        <authorList>
            <person name="Nikoh N."/>
            <person name="Tsuchida T."/>
            <person name="Yamaguchi K."/>
            <person name="Maeda T."/>
            <person name="Shigenobu S."/>
            <person name="Fukatsu T."/>
        </authorList>
    </citation>
    <scope>NUCLEOTIDE SEQUENCE [LARGE SCALE GENOMIC DNA]</scope>
    <source>
        <strain evidence="1 2">Ap-RA04</strain>
    </source>
</reference>
<gene>
    <name evidence="1" type="ORF">RVIR1_09070</name>
</gene>
<evidence type="ECO:0000313" key="1">
    <source>
        <dbReference type="EMBL" id="BBB15387.1"/>
    </source>
</evidence>
<accession>A0A2Z5V7I5</accession>
<dbReference type="RefSeq" id="WP_126322846.1">
    <property type="nucleotide sequence ID" value="NZ_AP018005.1"/>
</dbReference>
<name>A0A2Z5V7I5_9COXI</name>
<dbReference type="KEGG" id="rvi:RVIR1_09070"/>
<protein>
    <submittedName>
        <fullName evidence="1">Uncharacterized protein</fullName>
    </submittedName>
</protein>
<dbReference type="AlphaFoldDB" id="A0A2Z5V7I5"/>
<organism evidence="1 2">
    <name type="scientific">Candidatus Rickettsiella viridis</name>
    <dbReference type="NCBI Taxonomy" id="676208"/>
    <lineage>
        <taxon>Bacteria</taxon>
        <taxon>Pseudomonadati</taxon>
        <taxon>Pseudomonadota</taxon>
        <taxon>Gammaproteobacteria</taxon>
        <taxon>Legionellales</taxon>
        <taxon>Coxiellaceae</taxon>
        <taxon>Rickettsiella</taxon>
    </lineage>
</organism>
<evidence type="ECO:0000313" key="2">
    <source>
        <dbReference type="Proteomes" id="UP000282483"/>
    </source>
</evidence>
<keyword evidence="2" id="KW-1185">Reference proteome</keyword>